<dbReference type="EMBL" id="AQHR01000011">
    <property type="protein sequence ID" value="EON79182.1"/>
    <property type="molecule type" value="Genomic_DNA"/>
</dbReference>
<organism evidence="1 2">
    <name type="scientific">Lunatimonas lonarensis</name>
    <dbReference type="NCBI Taxonomy" id="1232681"/>
    <lineage>
        <taxon>Bacteria</taxon>
        <taxon>Pseudomonadati</taxon>
        <taxon>Bacteroidota</taxon>
        <taxon>Cytophagia</taxon>
        <taxon>Cytophagales</taxon>
        <taxon>Cyclobacteriaceae</taxon>
    </lineage>
</organism>
<proteinExistence type="predicted"/>
<name>R7ZYL0_9BACT</name>
<sequence>MLGKINGFLRFLAKKGLGKWFGRFEKSSEKKLLIGIFKTL</sequence>
<accession>R7ZYL0</accession>
<evidence type="ECO:0000313" key="1">
    <source>
        <dbReference type="EMBL" id="EON79182.1"/>
    </source>
</evidence>
<dbReference type="STRING" id="1232681.ADIS_0291"/>
<evidence type="ECO:0000313" key="2">
    <source>
        <dbReference type="Proteomes" id="UP000013909"/>
    </source>
</evidence>
<keyword evidence="2" id="KW-1185">Reference proteome</keyword>
<protein>
    <submittedName>
        <fullName evidence="1">Uncharacterized protein</fullName>
    </submittedName>
</protein>
<dbReference type="AlphaFoldDB" id="R7ZYL0"/>
<reference evidence="1 2" key="1">
    <citation type="submission" date="2013-02" db="EMBL/GenBank/DDBJ databases">
        <title>A novel strain isolated from Lonar lake, Maharashtra, India.</title>
        <authorList>
            <person name="Singh A."/>
        </authorList>
    </citation>
    <scope>NUCLEOTIDE SEQUENCE [LARGE SCALE GENOMIC DNA]</scope>
    <source>
        <strain evidence="1 2">AK24</strain>
    </source>
</reference>
<gene>
    <name evidence="1" type="ORF">ADIS_0291</name>
</gene>
<dbReference type="Proteomes" id="UP000013909">
    <property type="component" value="Unassembled WGS sequence"/>
</dbReference>
<comment type="caution">
    <text evidence="1">The sequence shown here is derived from an EMBL/GenBank/DDBJ whole genome shotgun (WGS) entry which is preliminary data.</text>
</comment>